<dbReference type="EMBL" id="AUXW01000055">
    <property type="protein sequence ID" value="KKE85455.1"/>
    <property type="molecule type" value="Genomic_DNA"/>
</dbReference>
<protein>
    <submittedName>
        <fullName evidence="1">Uncharacterized protein</fullName>
    </submittedName>
</protein>
<sequence length="101" mass="11867">MAREMHKYYFYHWDESTGDKLDHWGTSDWYFEVGEDEYVSKVIQVFASGNALFYSETHIEDEYGFLSEGKFELIGEEKEISKAEFEKILNNTKFTNVVGAI</sequence>
<dbReference type="PATRIC" id="fig|1129367.4.peg.504"/>
<accession>A0A0F6AGW0</accession>
<dbReference type="AlphaFoldDB" id="A0A0F6AGW0"/>
<reference evidence="1 2" key="1">
    <citation type="journal article" date="2015" name="BMC Genomics">
        <title>Genome mining reveals unlocked bioactive potential of marine Gram-negative bacteria.</title>
        <authorList>
            <person name="Machado H."/>
            <person name="Sonnenschein E.C."/>
            <person name="Melchiorsen J."/>
            <person name="Gram L."/>
        </authorList>
    </citation>
    <scope>NUCLEOTIDE SEQUENCE [LARGE SCALE GENOMIC DNA]</scope>
    <source>
        <strain evidence="1 2">S4054</strain>
    </source>
</reference>
<evidence type="ECO:0000313" key="2">
    <source>
        <dbReference type="Proteomes" id="UP000033434"/>
    </source>
</evidence>
<dbReference type="RefSeq" id="WP_046354374.1">
    <property type="nucleotide sequence ID" value="NZ_AUXW01000055.1"/>
</dbReference>
<organism evidence="1 2">
    <name type="scientific">Pseudoalteromonas luteoviolacea S4054</name>
    <dbReference type="NCBI Taxonomy" id="1129367"/>
    <lineage>
        <taxon>Bacteria</taxon>
        <taxon>Pseudomonadati</taxon>
        <taxon>Pseudomonadota</taxon>
        <taxon>Gammaproteobacteria</taxon>
        <taxon>Alteromonadales</taxon>
        <taxon>Pseudoalteromonadaceae</taxon>
        <taxon>Pseudoalteromonas</taxon>
    </lineage>
</organism>
<dbReference type="Proteomes" id="UP000033434">
    <property type="component" value="Unassembled WGS sequence"/>
</dbReference>
<gene>
    <name evidence="1" type="ORF">N479_26015</name>
</gene>
<evidence type="ECO:0000313" key="1">
    <source>
        <dbReference type="EMBL" id="KKE85455.1"/>
    </source>
</evidence>
<comment type="caution">
    <text evidence="1">The sequence shown here is derived from an EMBL/GenBank/DDBJ whole genome shotgun (WGS) entry which is preliminary data.</text>
</comment>
<name>A0A0F6AGW0_9GAMM</name>
<proteinExistence type="predicted"/>